<feature type="compositionally biased region" description="Basic and acidic residues" evidence="1">
    <location>
        <begin position="178"/>
        <end position="195"/>
    </location>
</feature>
<dbReference type="PATRIC" id="fig|68223.7.peg.2526"/>
<sequence length="217" mass="24483">MRWAVTARVSSLQEGYRKDSPRAVQDLARLRRGIGRQANETPDLWGLLGIEQFYAAQPEDRPLSEAKAVRAERAAHVAVTLWALHQQSNRTKAMHADDGASLGAAVRRLMAGTESDEPIRKRLLRAGTATTFDVLSHRLRELVVLLRKAEIPLDYGLLADHLEQWQKPGGPTRVRQAWGRDFHAYRRPTDPERPRNSTPEAPDTHATADRDDMKDQT</sequence>
<dbReference type="Proteomes" id="UP000033551">
    <property type="component" value="Unassembled WGS sequence"/>
</dbReference>
<organism evidence="2 3">
    <name type="scientific">Streptomyces katrae</name>
    <dbReference type="NCBI Taxonomy" id="68223"/>
    <lineage>
        <taxon>Bacteria</taxon>
        <taxon>Bacillati</taxon>
        <taxon>Actinomycetota</taxon>
        <taxon>Actinomycetes</taxon>
        <taxon>Kitasatosporales</taxon>
        <taxon>Streptomycetaceae</taxon>
        <taxon>Streptomyces</taxon>
    </lineage>
</organism>
<keyword evidence="3" id="KW-1185">Reference proteome</keyword>
<dbReference type="AlphaFoldDB" id="A0A0F4IX79"/>
<evidence type="ECO:0000256" key="1">
    <source>
        <dbReference type="SAM" id="MobiDB-lite"/>
    </source>
</evidence>
<reference evidence="2 3" key="1">
    <citation type="submission" date="2015-02" db="EMBL/GenBank/DDBJ databases">
        <authorList>
            <person name="Ju K.-S."/>
            <person name="Doroghazi J.R."/>
            <person name="Metcalf W."/>
        </authorList>
    </citation>
    <scope>NUCLEOTIDE SEQUENCE [LARGE SCALE GENOMIC DNA]</scope>
    <source>
        <strain evidence="2 3">NRRL ISP-5550</strain>
    </source>
</reference>
<evidence type="ECO:0000313" key="3">
    <source>
        <dbReference type="Proteomes" id="UP000033551"/>
    </source>
</evidence>
<dbReference type="EMBL" id="JZWV01000963">
    <property type="protein sequence ID" value="KJY26254.1"/>
    <property type="molecule type" value="Genomic_DNA"/>
</dbReference>
<evidence type="ECO:0008006" key="4">
    <source>
        <dbReference type="Google" id="ProtNLM"/>
    </source>
</evidence>
<accession>A0A0F4IX79</accession>
<protein>
    <recommendedName>
        <fullName evidence="4">CRISPR-associated protein</fullName>
    </recommendedName>
</protein>
<dbReference type="NCBIfam" id="TIGR02548">
    <property type="entry name" value="casB_cse2"/>
    <property type="match status" value="1"/>
</dbReference>
<gene>
    <name evidence="2" type="ORF">VR44_30555</name>
</gene>
<dbReference type="Pfam" id="PF09485">
    <property type="entry name" value="CRISPR_Cse2"/>
    <property type="match status" value="1"/>
</dbReference>
<dbReference type="Gene3D" id="1.10.520.40">
    <property type="entry name" value="CRISPR-associated protein Cse2"/>
    <property type="match status" value="1"/>
</dbReference>
<feature type="compositionally biased region" description="Basic and acidic residues" evidence="1">
    <location>
        <begin position="202"/>
        <end position="217"/>
    </location>
</feature>
<comment type="caution">
    <text evidence="2">The sequence shown here is derived from an EMBL/GenBank/DDBJ whole genome shotgun (WGS) entry which is preliminary data.</text>
</comment>
<feature type="region of interest" description="Disordered" evidence="1">
    <location>
        <begin position="168"/>
        <end position="217"/>
    </location>
</feature>
<name>A0A0F4IX79_9ACTN</name>
<dbReference type="InterPro" id="IPR038287">
    <property type="entry name" value="Cse2_sf"/>
</dbReference>
<dbReference type="CDD" id="cd09731">
    <property type="entry name" value="Cse2_I-E"/>
    <property type="match status" value="1"/>
</dbReference>
<dbReference type="InterPro" id="IPR013382">
    <property type="entry name" value="CRISPR-assoc_prot_Cse2"/>
</dbReference>
<proteinExistence type="predicted"/>
<evidence type="ECO:0000313" key="2">
    <source>
        <dbReference type="EMBL" id="KJY26254.1"/>
    </source>
</evidence>